<organism evidence="1 2">
    <name type="scientific">Helianthus annuus</name>
    <name type="common">Common sunflower</name>
    <dbReference type="NCBI Taxonomy" id="4232"/>
    <lineage>
        <taxon>Eukaryota</taxon>
        <taxon>Viridiplantae</taxon>
        <taxon>Streptophyta</taxon>
        <taxon>Embryophyta</taxon>
        <taxon>Tracheophyta</taxon>
        <taxon>Spermatophyta</taxon>
        <taxon>Magnoliopsida</taxon>
        <taxon>eudicotyledons</taxon>
        <taxon>Gunneridae</taxon>
        <taxon>Pentapetalae</taxon>
        <taxon>asterids</taxon>
        <taxon>campanulids</taxon>
        <taxon>Asterales</taxon>
        <taxon>Asteraceae</taxon>
        <taxon>Asteroideae</taxon>
        <taxon>Heliantheae alliance</taxon>
        <taxon>Heliantheae</taxon>
        <taxon>Helianthus</taxon>
    </lineage>
</organism>
<name>A0A9K3J9B2_HELAN</name>
<reference evidence="1" key="2">
    <citation type="submission" date="2020-06" db="EMBL/GenBank/DDBJ databases">
        <title>Helianthus annuus Genome sequencing and assembly Release 2.</title>
        <authorList>
            <person name="Gouzy J."/>
            <person name="Langlade N."/>
            <person name="Munos S."/>
        </authorList>
    </citation>
    <scope>NUCLEOTIDE SEQUENCE</scope>
    <source>
        <tissue evidence="1">Leaves</tissue>
    </source>
</reference>
<keyword evidence="2" id="KW-1185">Reference proteome</keyword>
<evidence type="ECO:0000313" key="2">
    <source>
        <dbReference type="Proteomes" id="UP000215914"/>
    </source>
</evidence>
<gene>
    <name evidence="1" type="ORF">HanXRQr2_Chr04g0173151</name>
</gene>
<proteinExistence type="predicted"/>
<accession>A0A9K3J9B2</accession>
<dbReference type="AlphaFoldDB" id="A0A9K3J9B2"/>
<comment type="caution">
    <text evidence="1">The sequence shown here is derived from an EMBL/GenBank/DDBJ whole genome shotgun (WGS) entry which is preliminary data.</text>
</comment>
<protein>
    <submittedName>
        <fullName evidence="1">Uncharacterized protein</fullName>
    </submittedName>
</protein>
<sequence length="104" mass="11394">MATRFVFASVPKTHSKTKSSQHLTPFSAVAATRLLRVSRLEASRILETIHEEETTKGSCESIKGVSVSDVIASASFLLSNRSTCFGQMKNQLSNTSDNKVLRMC</sequence>
<dbReference type="Proteomes" id="UP000215914">
    <property type="component" value="Unassembled WGS sequence"/>
</dbReference>
<evidence type="ECO:0000313" key="1">
    <source>
        <dbReference type="EMBL" id="KAF5810738.1"/>
    </source>
</evidence>
<dbReference type="EMBL" id="MNCJ02000319">
    <property type="protein sequence ID" value="KAF5810738.1"/>
    <property type="molecule type" value="Genomic_DNA"/>
</dbReference>
<dbReference type="Gramene" id="mRNA:HanXRQr2_Chr04g0173151">
    <property type="protein sequence ID" value="CDS:HanXRQr2_Chr04g0173151.1"/>
    <property type="gene ID" value="HanXRQr2_Chr04g0173151"/>
</dbReference>
<reference evidence="1" key="1">
    <citation type="journal article" date="2017" name="Nature">
        <title>The sunflower genome provides insights into oil metabolism, flowering and Asterid evolution.</title>
        <authorList>
            <person name="Badouin H."/>
            <person name="Gouzy J."/>
            <person name="Grassa C.J."/>
            <person name="Murat F."/>
            <person name="Staton S.E."/>
            <person name="Cottret L."/>
            <person name="Lelandais-Briere C."/>
            <person name="Owens G.L."/>
            <person name="Carrere S."/>
            <person name="Mayjonade B."/>
            <person name="Legrand L."/>
            <person name="Gill N."/>
            <person name="Kane N.C."/>
            <person name="Bowers J.E."/>
            <person name="Hubner S."/>
            <person name="Bellec A."/>
            <person name="Berard A."/>
            <person name="Berges H."/>
            <person name="Blanchet N."/>
            <person name="Boniface M.C."/>
            <person name="Brunel D."/>
            <person name="Catrice O."/>
            <person name="Chaidir N."/>
            <person name="Claudel C."/>
            <person name="Donnadieu C."/>
            <person name="Faraut T."/>
            <person name="Fievet G."/>
            <person name="Helmstetter N."/>
            <person name="King M."/>
            <person name="Knapp S.J."/>
            <person name="Lai Z."/>
            <person name="Le Paslier M.C."/>
            <person name="Lippi Y."/>
            <person name="Lorenzon L."/>
            <person name="Mandel J.R."/>
            <person name="Marage G."/>
            <person name="Marchand G."/>
            <person name="Marquand E."/>
            <person name="Bret-Mestries E."/>
            <person name="Morien E."/>
            <person name="Nambeesan S."/>
            <person name="Nguyen T."/>
            <person name="Pegot-Espagnet P."/>
            <person name="Pouilly N."/>
            <person name="Raftis F."/>
            <person name="Sallet E."/>
            <person name="Schiex T."/>
            <person name="Thomas J."/>
            <person name="Vandecasteele C."/>
            <person name="Vares D."/>
            <person name="Vear F."/>
            <person name="Vautrin S."/>
            <person name="Crespi M."/>
            <person name="Mangin B."/>
            <person name="Burke J.M."/>
            <person name="Salse J."/>
            <person name="Munos S."/>
            <person name="Vincourt P."/>
            <person name="Rieseberg L.H."/>
            <person name="Langlade N.B."/>
        </authorList>
    </citation>
    <scope>NUCLEOTIDE SEQUENCE</scope>
    <source>
        <tissue evidence="1">Leaves</tissue>
    </source>
</reference>